<dbReference type="Proteomes" id="UP001210925">
    <property type="component" value="Unassembled WGS sequence"/>
</dbReference>
<dbReference type="EMBL" id="JADGKB010000078">
    <property type="protein sequence ID" value="KAJ3254760.1"/>
    <property type="molecule type" value="Genomic_DNA"/>
</dbReference>
<accession>A0AAD5UGT5</accession>
<organism evidence="2 3">
    <name type="scientific">Boothiomyces macroporosus</name>
    <dbReference type="NCBI Taxonomy" id="261099"/>
    <lineage>
        <taxon>Eukaryota</taxon>
        <taxon>Fungi</taxon>
        <taxon>Fungi incertae sedis</taxon>
        <taxon>Chytridiomycota</taxon>
        <taxon>Chytridiomycota incertae sedis</taxon>
        <taxon>Chytridiomycetes</taxon>
        <taxon>Rhizophydiales</taxon>
        <taxon>Terramycetaceae</taxon>
        <taxon>Boothiomyces</taxon>
    </lineage>
</organism>
<proteinExistence type="predicted"/>
<keyword evidence="3" id="KW-1185">Reference proteome</keyword>
<sequence>MKKWEFVALHFFVVFNLILAVILPVFYFSIFPNFLQYHIDQIGVNGNTIRIHKAYVGQMQNGSVPVEVDIRVDAFTSFPLQGGFLPNTVDISSGGKSLASLEVPELNFMLNEEIRVNVNSTLTLSADQQQNMQQLLKQLSSPDGVKDLQINIRLNPTVTTHGITIYPHLALKRDLSLGDVVASTKMLTGGPSNFKNPFIFFGPDSSLLSSELRSQFNADDIMQLPDSLGDFQLIWTKFALQMQDIMASTDFGFGFANPKYVSLANIDSISYYLAVENTRVLKMTIRNVGLKTEINSDFKIGFDFAFIDPSIDPAAVQTAIETAFSNFANKGDFGFALQGPVVVSGAGFFETITADLNVHGSIGDILSLVPKGYADILTNPTSAISINATQIVDIIGKSKIELDVLADKIFTSLGLNIPLFNFLKPPQQIVIPYQAGVSIYAGANLDQKVIDTSLAPISITRESGDVFVSTNATVVPQNSDDAANALAVSINPILAANPSVGQIGIKDLVFMAPGQAPFKWTQQLFGQRVLKIALPVLDKALINSLNSPALSNALGKVAQLAVGSVNVNQLTTQPGFAATGNVKVTLSPTLPTVHVDIGYFHIDTAIESVPLASLELPQGLQFFPSSAGTNINAQLVLGRDPGISAKAQSLVDALLKNGSPPSYFGTTGLKFGASAQNYFKTFSKVVVDINTQTLLDVLAGQQLNIAIPAGLVKVNSADVQLKSSTSLSLAAGTTLNLPFPFTVSASLGSVALTTTLEQQFLMGLNLGALNVGSGSKPADLQASVTLATGANGFAAKVGSAVNAILNLDASSPLALGATGLQLGSGAGLIDQFKNVTVSTTTGTVVALLKKLVAANGNAGSPLDLSAVLPADLGNVLATQVNPSVNSLKLHVLPQSNIDAGADLTYNNPIPVSASLPYVSLSALLDGNKAVDLALSNVVLKRNNGAMNPDVGITLANGLAAKVDSLLTAFMNGELSSKVGVQSLYFGASASDKNDLLSQVSLPNLNALLAPVVKVAGPAVASLVKKTGATVSKRDAAPFVIKGPMGISLALSGAGLELLDGQKVNANINAQVNLPAPFSKTSFDISIPYMGGSAFLEQLPVSDFSLGLNVQGQNPTVALNTLLALKDSDALADQVNTLVNAVLSGSPVPGNAIVKGLTIGASAQDTNDALSALTAALPLQNLIPSGLSGALDINALLAQLSPSISNIGVATKPGKVIENTAAIKFNLPFPVTLKGLNYFTASAALDGNALVDISSTSPISIASGTNELNAALDVHFPSSSGIQGAVSKFVNDLLTNINNNFTTPFTQKVSATNVAVGFSASQPLKALSKIVLNIDPNVLLNQKNFNAVLSLVNSQIQAGGSGLLSKAFLKRFMTHADQGPIINGEIIGGLHQLLPITANIGYAKLNAQLDGADLLEFGLNKALTLAADGGDFVASIYNYLKLSSDPAMEKAVATFFDLVLTKQPVPNSIGGTGAVFGASASAADVIDTFQTVNLSFKMQPIVNMIYKLVDNLLKPADPNTPSIFKGIKIVPKSMDLDVADAKTLVANAEIDLQGVPVDLDINIPYATAGLSYNGVSLVQNALQNIVVKDNKVTASVLLGFNDQSEAQPIYQDILTIVGNVAFNITTNTNDYVNLGWLAFGPSKDSQMTLLRSVNAKVELNPLVDLARKFAEPYSLENIDASIQVEGIHAIATLPDLGLPLNVKATLKSVAKWDIGKQRDPSKFVPIGLVVGQPFTLPHIDLLVEVPTLNPHPPYDAQTTAVLAAMTDLMVNVASFKSFAEGAVIGFVSLIGTNGVEFDILSKAYIFGPAGISLHNTLELDLVNDQYTHFFDDTTVYPQYDPLAAQGPGASASDTPVIAQASVINNSPLHLDVGQVTIWAGVVNDPTIWGQIDNTNPASIFFTSIGNVVLLNKNEGGNVLSDAGMPTVGLFHGNLWSLPFVYSTDANNNLIPFVAGTWDVIFSQFAQSAPGQIYSTIIQVKRDGNPVSWFNNLIVAMDRTFWFDKLLPNFNNGNLPSHFNYGNYFNGNFSTGAKTWDYQLTISK</sequence>
<feature type="transmembrane region" description="Helical" evidence="1">
    <location>
        <begin position="7"/>
        <end position="30"/>
    </location>
</feature>
<evidence type="ECO:0000313" key="3">
    <source>
        <dbReference type="Proteomes" id="UP001210925"/>
    </source>
</evidence>
<evidence type="ECO:0000256" key="1">
    <source>
        <dbReference type="SAM" id="Phobius"/>
    </source>
</evidence>
<comment type="caution">
    <text evidence="2">The sequence shown here is derived from an EMBL/GenBank/DDBJ whole genome shotgun (WGS) entry which is preliminary data.</text>
</comment>
<name>A0AAD5UGT5_9FUNG</name>
<keyword evidence="1" id="KW-0812">Transmembrane</keyword>
<protein>
    <submittedName>
        <fullName evidence="2">Uncharacterized protein</fullName>
    </submittedName>
</protein>
<reference evidence="2" key="1">
    <citation type="submission" date="2020-05" db="EMBL/GenBank/DDBJ databases">
        <title>Phylogenomic resolution of chytrid fungi.</title>
        <authorList>
            <person name="Stajich J.E."/>
            <person name="Amses K."/>
            <person name="Simmons R."/>
            <person name="Seto K."/>
            <person name="Myers J."/>
            <person name="Bonds A."/>
            <person name="Quandt C.A."/>
            <person name="Barry K."/>
            <person name="Liu P."/>
            <person name="Grigoriev I."/>
            <person name="Longcore J.E."/>
            <person name="James T.Y."/>
        </authorList>
    </citation>
    <scope>NUCLEOTIDE SEQUENCE</scope>
    <source>
        <strain evidence="2">PLAUS21</strain>
    </source>
</reference>
<keyword evidence="1" id="KW-1133">Transmembrane helix</keyword>
<keyword evidence="1" id="KW-0472">Membrane</keyword>
<evidence type="ECO:0000313" key="2">
    <source>
        <dbReference type="EMBL" id="KAJ3254760.1"/>
    </source>
</evidence>
<gene>
    <name evidence="2" type="ORF">HK103_006835</name>
</gene>